<dbReference type="CDD" id="cd00130">
    <property type="entry name" value="PAS"/>
    <property type="match status" value="2"/>
</dbReference>
<evidence type="ECO:0000256" key="7">
    <source>
        <dbReference type="SAM" id="MobiDB-lite"/>
    </source>
</evidence>
<dbReference type="GO" id="GO:0005737">
    <property type="term" value="C:cytoplasm"/>
    <property type="evidence" value="ECO:0007669"/>
    <property type="project" value="InterPro"/>
</dbReference>
<dbReference type="Gene3D" id="4.10.280.10">
    <property type="entry name" value="Helix-loop-helix DNA-binding domain"/>
    <property type="match status" value="1"/>
</dbReference>
<feature type="compositionally biased region" description="Polar residues" evidence="7">
    <location>
        <begin position="775"/>
        <end position="788"/>
    </location>
</feature>
<evidence type="ECO:0000256" key="3">
    <source>
        <dbReference type="ARBA" id="ARBA00023015"/>
    </source>
</evidence>
<feature type="region of interest" description="Disordered" evidence="7">
    <location>
        <begin position="775"/>
        <end position="797"/>
    </location>
</feature>
<dbReference type="SMART" id="SM00086">
    <property type="entry name" value="PAC"/>
    <property type="match status" value="1"/>
</dbReference>
<dbReference type="GO" id="GO:0005634">
    <property type="term" value="C:nucleus"/>
    <property type="evidence" value="ECO:0007669"/>
    <property type="project" value="UniProtKB-SubCell"/>
</dbReference>
<reference evidence="10" key="2">
    <citation type="submission" date="2018-07" db="EMBL/GenBank/DDBJ databases">
        <authorList>
            <person name="Mckenzie S.K."/>
            <person name="Kronauer D.J.C."/>
        </authorList>
    </citation>
    <scope>NUCLEOTIDE SEQUENCE</scope>
    <source>
        <strain evidence="10">Clonal line C1</strain>
    </source>
</reference>
<dbReference type="Pfam" id="PF00989">
    <property type="entry name" value="PAS"/>
    <property type="match status" value="1"/>
</dbReference>
<protein>
    <recommendedName>
        <fullName evidence="11">Aryl hydrocarbon receptor nuclear translocator-like protein</fullName>
    </recommendedName>
</protein>
<keyword evidence="3" id="KW-0805">Transcription regulation</keyword>
<keyword evidence="6" id="KW-0539">Nucleus</keyword>
<dbReference type="EMBL" id="QOIP01000009">
    <property type="protein sequence ID" value="RLU18975.1"/>
    <property type="molecule type" value="Genomic_DNA"/>
</dbReference>
<feature type="compositionally biased region" description="Low complexity" evidence="7">
    <location>
        <begin position="486"/>
        <end position="500"/>
    </location>
</feature>
<dbReference type="InterPro" id="IPR001610">
    <property type="entry name" value="PAC"/>
</dbReference>
<reference evidence="10" key="1">
    <citation type="journal article" date="2018" name="Genome Res.">
        <title>The genomic architecture and molecular evolution of ant odorant receptors.</title>
        <authorList>
            <person name="McKenzie S.K."/>
            <person name="Kronauer D.J.C."/>
        </authorList>
    </citation>
    <scope>NUCLEOTIDE SEQUENCE [LARGE SCALE GENOMIC DNA]</scope>
    <source>
        <strain evidence="10">Clonal line C1</strain>
    </source>
</reference>
<dbReference type="PRINTS" id="PR00785">
    <property type="entry name" value="NCTRNSLOCATR"/>
</dbReference>
<dbReference type="Pfam" id="PF00010">
    <property type="entry name" value="HLH"/>
    <property type="match status" value="1"/>
</dbReference>
<dbReference type="InterPro" id="IPR000014">
    <property type="entry name" value="PAS"/>
</dbReference>
<evidence type="ECO:0000259" key="9">
    <source>
        <dbReference type="PROSITE" id="PS50888"/>
    </source>
</evidence>
<evidence type="ECO:0000256" key="2">
    <source>
        <dbReference type="ARBA" id="ARBA00022737"/>
    </source>
</evidence>
<feature type="domain" description="PAS" evidence="8">
    <location>
        <begin position="165"/>
        <end position="213"/>
    </location>
</feature>
<feature type="region of interest" description="Disordered" evidence="7">
    <location>
        <begin position="542"/>
        <end position="561"/>
    </location>
</feature>
<evidence type="ECO:0000259" key="8">
    <source>
        <dbReference type="PROSITE" id="PS50112"/>
    </source>
</evidence>
<keyword evidence="2" id="KW-0677">Repeat</keyword>
<dbReference type="AlphaFoldDB" id="A0A3L8DEU9"/>
<dbReference type="SMART" id="SM00091">
    <property type="entry name" value="PAS"/>
    <property type="match status" value="2"/>
</dbReference>
<evidence type="ECO:0000256" key="1">
    <source>
        <dbReference type="ARBA" id="ARBA00004123"/>
    </source>
</evidence>
<dbReference type="OrthoDB" id="7788762at2759"/>
<dbReference type="Pfam" id="PF14598">
    <property type="entry name" value="PAS_11"/>
    <property type="match status" value="1"/>
</dbReference>
<evidence type="ECO:0000256" key="4">
    <source>
        <dbReference type="ARBA" id="ARBA00023125"/>
    </source>
</evidence>
<sequence>MRESSPREKHMHPSASSRYDMWQQQQQQTCFWGLSSQYPQQRIVHPGIIGTDNRVHQPPQLQHHQQHHRAAIMSLPPSNPRASRNQAEKQRRDNLNTNISTMAALVPTVAGSSRRMDKISVLRLAAAFLRTQYTLGRTNYFPPQLNDFDLEQYFVDHLVGSGGFFLVVTRKGKIVYVSRQVEQHLGHVQSELLGETLYKFVPKRERRRLARRLTPDGMKPIYPSSETVGDDVQAESEQIHDRTGSSEEEDEAADSRTTEEGISEIPKPFRDQRRFFQIRLSQRTVSKREQKQYERFDVSGVLRLADSCKNEDSKHRESTTNDIVFAGVVTVPKKRSITELSILDANKSEYVTRHLLDGHIIYCDHRVSMVAGYMSEEVTGANAFKFMHKDDYKWTILGLRQMYDHSEPYGMSCYRLLTKTGTYIFLRTNGYLEYDKDTQKMISFVCINTLISEKEGIKLLKEMKDRYSSMSETNSLFLQDVEEVSSPDSSPGVPSPSSSKSDSEDYSRILEHRIAFLINGISSPVISKECYSQVPDVQYTKTVPLPGIPPSPTQRSRTCDNGKGNHYNRYLQEKEHHMQVKQEPKYMSEKLLSPDGASQGSMSDPEDVKPPSGALLRSDDVNVVGHSGRNNNIQGATYVQSTVLVARKPGTKSRRSHSYTACLDTARHASRMPSGILYGGVAGGIKVEPDVDRFSCKRSSMLQYFGDDDGAVGIGGMREQWPLKRISSEEDLQTMQTKKRLGEPYASTSAADECRDYAGPFPVALSVSSSFNDLRNGTDAQQLPTTESAGVGPSDASSYQQLMETPATTSPAVANPELGVLLELKDDLLLSSDLEANPELMMKIFDTFNHGSTTNFDDNPVKANVQQLVPDEQQVNDEIRRTYHQLANNMALCESQINVLARDFENPALCAQRKDLSQIQAEHNIQKQMLRTLQQDHRKMQVKKQNIEV</sequence>
<dbReference type="Gene3D" id="3.30.450.20">
    <property type="entry name" value="PAS domain"/>
    <property type="match status" value="2"/>
</dbReference>
<dbReference type="InterPro" id="IPR035965">
    <property type="entry name" value="PAS-like_dom_sf"/>
</dbReference>
<dbReference type="InterPro" id="IPR013767">
    <property type="entry name" value="PAS_fold"/>
</dbReference>
<dbReference type="PANTHER" id="PTHR23042">
    <property type="entry name" value="CIRCADIAN PROTEIN CLOCK/ARNT/BMAL/PAS"/>
    <property type="match status" value="1"/>
</dbReference>
<dbReference type="InterPro" id="IPR001067">
    <property type="entry name" value="Nuc_translocat"/>
</dbReference>
<dbReference type="CDD" id="cd11391">
    <property type="entry name" value="bHLH_PAS"/>
    <property type="match status" value="1"/>
</dbReference>
<dbReference type="GO" id="GO:0003677">
    <property type="term" value="F:DNA binding"/>
    <property type="evidence" value="ECO:0007669"/>
    <property type="project" value="UniProtKB-KW"/>
</dbReference>
<evidence type="ECO:0008006" key="11">
    <source>
        <dbReference type="Google" id="ProtNLM"/>
    </source>
</evidence>
<dbReference type="SUPFAM" id="SSF55785">
    <property type="entry name" value="PYP-like sensor domain (PAS domain)"/>
    <property type="match status" value="2"/>
</dbReference>
<dbReference type="InterPro" id="IPR036638">
    <property type="entry name" value="HLH_DNA-bd_sf"/>
</dbReference>
<dbReference type="GO" id="GO:0045944">
    <property type="term" value="P:positive regulation of transcription by RNA polymerase II"/>
    <property type="evidence" value="ECO:0007669"/>
    <property type="project" value="UniProtKB-ARBA"/>
</dbReference>
<feature type="region of interest" description="Disordered" evidence="7">
    <location>
        <begin position="591"/>
        <end position="613"/>
    </location>
</feature>
<keyword evidence="5" id="KW-0804">Transcription</keyword>
<dbReference type="SMART" id="SM00353">
    <property type="entry name" value="HLH"/>
    <property type="match status" value="1"/>
</dbReference>
<dbReference type="GO" id="GO:0046983">
    <property type="term" value="F:protein dimerization activity"/>
    <property type="evidence" value="ECO:0007669"/>
    <property type="project" value="InterPro"/>
</dbReference>
<dbReference type="PROSITE" id="PS50112">
    <property type="entry name" value="PAS"/>
    <property type="match status" value="2"/>
</dbReference>
<feature type="domain" description="BHLH" evidence="9">
    <location>
        <begin position="79"/>
        <end position="132"/>
    </location>
</feature>
<evidence type="ECO:0000256" key="5">
    <source>
        <dbReference type="ARBA" id="ARBA00023163"/>
    </source>
</evidence>
<dbReference type="InterPro" id="IPR011598">
    <property type="entry name" value="bHLH_dom"/>
</dbReference>
<feature type="domain" description="PAS" evidence="8">
    <location>
        <begin position="357"/>
        <end position="391"/>
    </location>
</feature>
<comment type="subcellular location">
    <subcellularLocation>
        <location evidence="1">Nucleus</location>
    </subcellularLocation>
</comment>
<dbReference type="PROSITE" id="PS50888">
    <property type="entry name" value="BHLH"/>
    <property type="match status" value="1"/>
</dbReference>
<accession>A0A3L8DEU9</accession>
<gene>
    <name evidence="10" type="ORF">DMN91_009333</name>
</gene>
<proteinExistence type="predicted"/>
<evidence type="ECO:0000313" key="10">
    <source>
        <dbReference type="EMBL" id="RLU18975.1"/>
    </source>
</evidence>
<dbReference type="NCBIfam" id="TIGR00229">
    <property type="entry name" value="sensory_box"/>
    <property type="match status" value="1"/>
</dbReference>
<organism evidence="10">
    <name type="scientific">Ooceraea biroi</name>
    <name type="common">Clonal raider ant</name>
    <name type="synonym">Cerapachys biroi</name>
    <dbReference type="NCBI Taxonomy" id="2015173"/>
    <lineage>
        <taxon>Eukaryota</taxon>
        <taxon>Metazoa</taxon>
        <taxon>Ecdysozoa</taxon>
        <taxon>Arthropoda</taxon>
        <taxon>Hexapoda</taxon>
        <taxon>Insecta</taxon>
        <taxon>Pterygota</taxon>
        <taxon>Neoptera</taxon>
        <taxon>Endopterygota</taxon>
        <taxon>Hymenoptera</taxon>
        <taxon>Apocrita</taxon>
        <taxon>Aculeata</taxon>
        <taxon>Formicoidea</taxon>
        <taxon>Formicidae</taxon>
        <taxon>Dorylinae</taxon>
        <taxon>Ooceraea</taxon>
    </lineage>
</organism>
<dbReference type="Proteomes" id="UP000279307">
    <property type="component" value="Chromosome 9"/>
</dbReference>
<evidence type="ECO:0000256" key="6">
    <source>
        <dbReference type="ARBA" id="ARBA00023242"/>
    </source>
</evidence>
<dbReference type="GO" id="GO:0003700">
    <property type="term" value="F:DNA-binding transcription factor activity"/>
    <property type="evidence" value="ECO:0007669"/>
    <property type="project" value="InterPro"/>
</dbReference>
<name>A0A3L8DEU9_OOCBI</name>
<dbReference type="InterPro" id="IPR050933">
    <property type="entry name" value="Circadian_TF"/>
</dbReference>
<feature type="region of interest" description="Disordered" evidence="7">
    <location>
        <begin position="1"/>
        <end position="22"/>
    </location>
</feature>
<feature type="region of interest" description="Disordered" evidence="7">
    <location>
        <begin position="211"/>
        <end position="264"/>
    </location>
</feature>
<comment type="caution">
    <text evidence="10">The sequence shown here is derived from an EMBL/GenBank/DDBJ whole genome shotgun (WGS) entry which is preliminary data.</text>
</comment>
<dbReference type="GO" id="GO:0005667">
    <property type="term" value="C:transcription regulator complex"/>
    <property type="evidence" value="ECO:0007669"/>
    <property type="project" value="InterPro"/>
</dbReference>
<feature type="region of interest" description="Disordered" evidence="7">
    <location>
        <begin position="481"/>
        <end position="504"/>
    </location>
</feature>
<keyword evidence="4" id="KW-0238">DNA-binding</keyword>
<dbReference type="SUPFAM" id="SSF47459">
    <property type="entry name" value="HLH, helix-loop-helix DNA-binding domain"/>
    <property type="match status" value="1"/>
</dbReference>